<keyword evidence="2" id="KW-1003">Cell membrane</keyword>
<dbReference type="KEGG" id="tna:CTN_0279"/>
<comment type="similarity">
    <text evidence="6">Belongs to the ABC-4 integral membrane protein family.</text>
</comment>
<proteinExistence type="inferred from homology"/>
<keyword evidence="5 7" id="KW-0472">Membrane</keyword>
<dbReference type="GO" id="GO:0005886">
    <property type="term" value="C:plasma membrane"/>
    <property type="evidence" value="ECO:0007669"/>
    <property type="project" value="UniProtKB-SubCell"/>
</dbReference>
<dbReference type="EMBL" id="CP000916">
    <property type="protein sequence ID" value="ACM22455.1"/>
    <property type="molecule type" value="Genomic_DNA"/>
</dbReference>
<evidence type="ECO:0000256" key="2">
    <source>
        <dbReference type="ARBA" id="ARBA00022475"/>
    </source>
</evidence>
<dbReference type="AlphaFoldDB" id="B9KBQ9"/>
<dbReference type="PANTHER" id="PTHR30572:SF4">
    <property type="entry name" value="ABC TRANSPORTER PERMEASE YTRF"/>
    <property type="match status" value="1"/>
</dbReference>
<comment type="subcellular location">
    <subcellularLocation>
        <location evidence="1">Cell membrane</location>
        <topology evidence="1">Multi-pass membrane protein</topology>
    </subcellularLocation>
</comment>
<feature type="domain" description="ABC3 transporter permease C-terminal" evidence="8">
    <location>
        <begin position="283"/>
        <end position="400"/>
    </location>
</feature>
<name>B9KBQ9_THENN</name>
<feature type="domain" description="MacB-like periplasmic core" evidence="9">
    <location>
        <begin position="21"/>
        <end position="243"/>
    </location>
</feature>
<feature type="transmembrane region" description="Helical" evidence="7">
    <location>
        <begin position="324"/>
        <end position="350"/>
    </location>
</feature>
<keyword evidence="11" id="KW-1185">Reference proteome</keyword>
<dbReference type="InterPro" id="IPR050250">
    <property type="entry name" value="Macrolide_Exporter_MacB"/>
</dbReference>
<gene>
    <name evidence="10" type="ordered locus">CTN_0279</name>
</gene>
<keyword evidence="3 7" id="KW-0812">Transmembrane</keyword>
<dbReference type="Proteomes" id="UP000000445">
    <property type="component" value="Chromosome"/>
</dbReference>
<feature type="transmembrane region" description="Helical" evidence="7">
    <location>
        <begin position="21"/>
        <end position="45"/>
    </location>
</feature>
<dbReference type="GO" id="GO:0022857">
    <property type="term" value="F:transmembrane transporter activity"/>
    <property type="evidence" value="ECO:0007669"/>
    <property type="project" value="TreeGrafter"/>
</dbReference>
<dbReference type="Pfam" id="PF02687">
    <property type="entry name" value="FtsX"/>
    <property type="match status" value="1"/>
</dbReference>
<evidence type="ECO:0000313" key="11">
    <source>
        <dbReference type="Proteomes" id="UP000000445"/>
    </source>
</evidence>
<feature type="transmembrane region" description="Helical" evidence="7">
    <location>
        <begin position="370"/>
        <end position="390"/>
    </location>
</feature>
<keyword evidence="4 7" id="KW-1133">Transmembrane helix</keyword>
<feature type="transmembrane region" description="Helical" evidence="7">
    <location>
        <begin position="276"/>
        <end position="303"/>
    </location>
</feature>
<dbReference type="eggNOG" id="COG0577">
    <property type="taxonomic scope" value="Bacteria"/>
</dbReference>
<dbReference type="HOGENOM" id="CLU_000604_8_0_0"/>
<evidence type="ECO:0000313" key="10">
    <source>
        <dbReference type="EMBL" id="ACM22455.1"/>
    </source>
</evidence>
<dbReference type="STRING" id="309803.CTN_0279"/>
<sequence>MLCMEILKEVLRSLLANKMRTFLSMLGIVIGVTAVIMVMSLGAGMRESVTERLTSLGSNIIMVTPGFIGGRGGTIAQSVESLSEEDVSDILSMCPSVDRAIGLVNGNFLVQYRETNSRANVYAAPYEIFQILNLKVSSGRTFTEEDSAANVAIIGQEIAYNLFENENPVGKKIYLVQGNRKLVFEIIGVFERTGSILMFNPDNMILIPYETGKFRVFQTHGNISMILATSKSPQVAQRAVMEIDHLLYTKFHEEESYYNIISQQAILNVVSESVSIINLVLVAIAAVSLVVGGIGIMNIMLVSVVERTREIGIKMAIGASRIRILMEFLVESVVITFVAGAIGVALGILGSNTIVNTFGSSYGLKAFVDPFSVIIAFGVSASVGLFFGFYPAYRASRLSPIEALRYE</sequence>
<evidence type="ECO:0000256" key="1">
    <source>
        <dbReference type="ARBA" id="ARBA00004651"/>
    </source>
</evidence>
<evidence type="ECO:0000259" key="9">
    <source>
        <dbReference type="Pfam" id="PF12704"/>
    </source>
</evidence>
<evidence type="ECO:0008006" key="12">
    <source>
        <dbReference type="Google" id="ProtNLM"/>
    </source>
</evidence>
<dbReference type="InterPro" id="IPR025857">
    <property type="entry name" value="MacB_PCD"/>
</dbReference>
<accession>B9KBQ9</accession>
<evidence type="ECO:0000256" key="7">
    <source>
        <dbReference type="SAM" id="Phobius"/>
    </source>
</evidence>
<evidence type="ECO:0000256" key="6">
    <source>
        <dbReference type="ARBA" id="ARBA00038076"/>
    </source>
</evidence>
<dbReference type="Pfam" id="PF12704">
    <property type="entry name" value="MacB_PCD"/>
    <property type="match status" value="1"/>
</dbReference>
<evidence type="ECO:0000256" key="3">
    <source>
        <dbReference type="ARBA" id="ARBA00022692"/>
    </source>
</evidence>
<evidence type="ECO:0000256" key="5">
    <source>
        <dbReference type="ARBA" id="ARBA00023136"/>
    </source>
</evidence>
<protein>
    <recommendedName>
        <fullName evidence="12">ABC transporter, permease protein</fullName>
    </recommendedName>
</protein>
<evidence type="ECO:0000256" key="4">
    <source>
        <dbReference type="ARBA" id="ARBA00022989"/>
    </source>
</evidence>
<reference evidence="10 11" key="1">
    <citation type="journal article" date="2009" name="Biosci. Biotechnol. Biochem.">
        <title>WeGAS: a web-based microbial genome annotation system.</title>
        <authorList>
            <person name="Lee D."/>
            <person name="Seo H."/>
            <person name="Park C."/>
            <person name="Park K."/>
        </authorList>
    </citation>
    <scope>NUCLEOTIDE SEQUENCE [LARGE SCALE GENOMIC DNA]</scope>
    <source>
        <strain evidence="11">ATCC 49049 / DSM 4359 / NBRC 107923 / NS-E</strain>
    </source>
</reference>
<dbReference type="InterPro" id="IPR003838">
    <property type="entry name" value="ABC3_permease_C"/>
</dbReference>
<evidence type="ECO:0000259" key="8">
    <source>
        <dbReference type="Pfam" id="PF02687"/>
    </source>
</evidence>
<dbReference type="PANTHER" id="PTHR30572">
    <property type="entry name" value="MEMBRANE COMPONENT OF TRANSPORTER-RELATED"/>
    <property type="match status" value="1"/>
</dbReference>
<organism evidence="10 11">
    <name type="scientific">Thermotoga neapolitana (strain ATCC 49049 / DSM 4359 / NBRC 107923 / NS-E)</name>
    <dbReference type="NCBI Taxonomy" id="309803"/>
    <lineage>
        <taxon>Bacteria</taxon>
        <taxon>Thermotogati</taxon>
        <taxon>Thermotogota</taxon>
        <taxon>Thermotogae</taxon>
        <taxon>Thermotogales</taxon>
        <taxon>Thermotogaceae</taxon>
        <taxon>Thermotoga</taxon>
    </lineage>
</organism>